<dbReference type="SUPFAM" id="SSF51338">
    <property type="entry name" value="Composite domain of metallo-dependent hydrolases"/>
    <property type="match status" value="1"/>
</dbReference>
<dbReference type="PANTHER" id="PTHR22642">
    <property type="entry name" value="IMIDAZOLONEPROPIONASE"/>
    <property type="match status" value="1"/>
</dbReference>
<organism evidence="2 3">
    <name type="scientific">Candidatus Segetimicrobium genomatis</name>
    <dbReference type="NCBI Taxonomy" id="2569760"/>
    <lineage>
        <taxon>Bacteria</taxon>
        <taxon>Bacillati</taxon>
        <taxon>Candidatus Sysuimicrobiota</taxon>
        <taxon>Candidatus Sysuimicrobiia</taxon>
        <taxon>Candidatus Sysuimicrobiales</taxon>
        <taxon>Candidatus Segetimicrobiaceae</taxon>
        <taxon>Candidatus Segetimicrobium</taxon>
    </lineage>
</organism>
<dbReference type="PANTHER" id="PTHR22642:SF2">
    <property type="entry name" value="PROTEIN LONG AFTER FAR-RED 3"/>
    <property type="match status" value="1"/>
</dbReference>
<gene>
    <name evidence="2" type="ORF">E6H05_12590</name>
</gene>
<feature type="domain" description="Amidohydrolase 3" evidence="1">
    <location>
        <begin position="50"/>
        <end position="530"/>
    </location>
</feature>
<evidence type="ECO:0000313" key="3">
    <source>
        <dbReference type="Proteomes" id="UP000318834"/>
    </source>
</evidence>
<keyword evidence="2" id="KW-0378">Hydrolase</keyword>
<dbReference type="CDD" id="cd01300">
    <property type="entry name" value="YtcJ_like"/>
    <property type="match status" value="1"/>
</dbReference>
<dbReference type="Pfam" id="PF07969">
    <property type="entry name" value="Amidohydro_3"/>
    <property type="match status" value="1"/>
</dbReference>
<dbReference type="GO" id="GO:0016810">
    <property type="term" value="F:hydrolase activity, acting on carbon-nitrogen (but not peptide) bonds"/>
    <property type="evidence" value="ECO:0007669"/>
    <property type="project" value="InterPro"/>
</dbReference>
<evidence type="ECO:0000259" key="1">
    <source>
        <dbReference type="Pfam" id="PF07969"/>
    </source>
</evidence>
<evidence type="ECO:0000313" key="2">
    <source>
        <dbReference type="EMBL" id="TMI71428.1"/>
    </source>
</evidence>
<dbReference type="InterPro" id="IPR033932">
    <property type="entry name" value="YtcJ-like"/>
</dbReference>
<name>A0A537IJD8_9BACT</name>
<comment type="caution">
    <text evidence="2">The sequence shown here is derived from an EMBL/GenBank/DDBJ whole genome shotgun (WGS) entry which is preliminary data.</text>
</comment>
<sequence length="537" mass="57513">MGGILFTNGRIYTLEPSSSLAEALAVRDGRIAAIGRSADLRDSCSGFRRVDLGGRTVVPGFVDSHIHVPSFGLSLHLVDLAGTRSLVEAVGLVAAAVRQARPGTWVRGRGWNKNAWPEQRFPAKDDLDPISPEHPVALSSRDGHLLWVNSAALRLARIDQRTPNPSGGEISRNGRGHPNGLIKEDAKQLIWKVMPPVDDETIEQGILTAAEALHRLGIVGVHSFVGTEGYEGAPAFAAYQRLHGRAALKLRVWTTLPVQALDAAAGAGLRTGFGNEWLRVGPVKIFADGTLGSQTASMLEPFDGQTGNTGIAVYTREELADLVARAVGGGFWCAIHAIGDRANRWVLDAYEAHAGASARLGARHRIEHVQLLHPDDLPRLARLRVVASMQPIHATSDRDIADRYWGRRNQYAYAWRSLLGYGTALAFGSDAPVETPDVLQGVYAAVTRRRAGEPGGVSWHPQEALTVDEAFRAYSVGAAYASGQEDSGGTLAVGKLADFAVLEHDVMRAPPETLLSTQVEATVIGGEVVYAGPGFTS</sequence>
<protein>
    <submittedName>
        <fullName evidence="2">Amidohydrolase</fullName>
    </submittedName>
</protein>
<dbReference type="InterPro" id="IPR032466">
    <property type="entry name" value="Metal_Hydrolase"/>
</dbReference>
<reference evidence="2 3" key="1">
    <citation type="journal article" date="2019" name="Nat. Microbiol.">
        <title>Mediterranean grassland soil C-N compound turnover is dependent on rainfall and depth, and is mediated by genomically divergent microorganisms.</title>
        <authorList>
            <person name="Diamond S."/>
            <person name="Andeer P.F."/>
            <person name="Li Z."/>
            <person name="Crits-Christoph A."/>
            <person name="Burstein D."/>
            <person name="Anantharaman K."/>
            <person name="Lane K.R."/>
            <person name="Thomas B.C."/>
            <person name="Pan C."/>
            <person name="Northen T.R."/>
            <person name="Banfield J.F."/>
        </authorList>
    </citation>
    <scope>NUCLEOTIDE SEQUENCE [LARGE SCALE GENOMIC DNA]</scope>
    <source>
        <strain evidence="2">NP_8</strain>
    </source>
</reference>
<dbReference type="SUPFAM" id="SSF51556">
    <property type="entry name" value="Metallo-dependent hydrolases"/>
    <property type="match status" value="1"/>
</dbReference>
<accession>A0A537IJD8</accession>
<proteinExistence type="predicted"/>
<dbReference type="InterPro" id="IPR011059">
    <property type="entry name" value="Metal-dep_hydrolase_composite"/>
</dbReference>
<dbReference type="InterPro" id="IPR013108">
    <property type="entry name" value="Amidohydro_3"/>
</dbReference>
<dbReference type="Gene3D" id="3.10.310.70">
    <property type="match status" value="1"/>
</dbReference>
<dbReference type="AlphaFoldDB" id="A0A537IJD8"/>
<dbReference type="EMBL" id="VBAP01000113">
    <property type="protein sequence ID" value="TMI71428.1"/>
    <property type="molecule type" value="Genomic_DNA"/>
</dbReference>
<dbReference type="Gene3D" id="3.20.20.140">
    <property type="entry name" value="Metal-dependent hydrolases"/>
    <property type="match status" value="1"/>
</dbReference>
<dbReference type="Gene3D" id="2.30.40.10">
    <property type="entry name" value="Urease, subunit C, domain 1"/>
    <property type="match status" value="1"/>
</dbReference>
<dbReference type="Proteomes" id="UP000318834">
    <property type="component" value="Unassembled WGS sequence"/>
</dbReference>